<accession>A0A8C3QRZ1</accession>
<protein>
    <submittedName>
        <fullName evidence="1">Uncharacterized protein</fullName>
    </submittedName>
</protein>
<reference evidence="1" key="2">
    <citation type="submission" date="2025-09" db="UniProtKB">
        <authorList>
            <consortium name="Ensembl"/>
        </authorList>
    </citation>
    <scope>IDENTIFICATION</scope>
</reference>
<evidence type="ECO:0000313" key="1">
    <source>
        <dbReference type="Ensembl" id="ENSCRFP00000010228.1"/>
    </source>
</evidence>
<sequence>DDDGGAVVVQGGLLGGPPLALTRALARVPTGAGGDGGAWRGPPQVSGCPSPLLQRLSSASSRASVSRRALFFSFSFSNFFFHCSAVSSRFTDAVPHLCPNMSVDLVSASL</sequence>
<evidence type="ECO:0000313" key="2">
    <source>
        <dbReference type="Proteomes" id="UP000694396"/>
    </source>
</evidence>
<reference evidence="1" key="1">
    <citation type="submission" date="2025-08" db="UniProtKB">
        <authorList>
            <consortium name="Ensembl"/>
        </authorList>
    </citation>
    <scope>IDENTIFICATION</scope>
</reference>
<dbReference type="Proteomes" id="UP000694396">
    <property type="component" value="Unplaced"/>
</dbReference>
<name>A0A8C3QRZ1_9PASS</name>
<dbReference type="Ensembl" id="ENSCRFT00000010591.1">
    <property type="protein sequence ID" value="ENSCRFP00000010228.1"/>
    <property type="gene ID" value="ENSCRFG00000008002.1"/>
</dbReference>
<organism evidence="1 2">
    <name type="scientific">Cyanoderma ruficeps</name>
    <name type="common">rufous-capped babbler</name>
    <dbReference type="NCBI Taxonomy" id="181631"/>
    <lineage>
        <taxon>Eukaryota</taxon>
        <taxon>Metazoa</taxon>
        <taxon>Chordata</taxon>
        <taxon>Craniata</taxon>
        <taxon>Vertebrata</taxon>
        <taxon>Euteleostomi</taxon>
        <taxon>Archelosauria</taxon>
        <taxon>Archosauria</taxon>
        <taxon>Dinosauria</taxon>
        <taxon>Saurischia</taxon>
        <taxon>Theropoda</taxon>
        <taxon>Coelurosauria</taxon>
        <taxon>Aves</taxon>
        <taxon>Neognathae</taxon>
        <taxon>Neoaves</taxon>
        <taxon>Telluraves</taxon>
        <taxon>Australaves</taxon>
        <taxon>Passeriformes</taxon>
        <taxon>Sylvioidea</taxon>
        <taxon>Timaliidae</taxon>
        <taxon>Cyanoderma</taxon>
    </lineage>
</organism>
<dbReference type="AlphaFoldDB" id="A0A8C3QRZ1"/>
<proteinExistence type="predicted"/>
<keyword evidence="2" id="KW-1185">Reference proteome</keyword>